<dbReference type="PANTHER" id="PTHR14159">
    <property type="entry name" value="ATAXIN-3-RELATED"/>
    <property type="match status" value="1"/>
</dbReference>
<gene>
    <name evidence="16" type="ORF">CCACVL1_10376</name>
</gene>
<evidence type="ECO:0000259" key="15">
    <source>
        <dbReference type="PROSITE" id="PS50957"/>
    </source>
</evidence>
<name>A0A1R3IRM4_COCAP</name>
<keyword evidence="4" id="KW-0645">Protease</keyword>
<protein>
    <recommendedName>
        <fullName evidence="3">ubiquitinyl hydrolase 1</fullName>
        <ecNumber evidence="3">3.4.19.12</ecNumber>
    </recommendedName>
</protein>
<dbReference type="SUPFAM" id="SSF54001">
    <property type="entry name" value="Cysteine proteinases"/>
    <property type="match status" value="1"/>
</dbReference>
<keyword evidence="7" id="KW-0788">Thiol protease</keyword>
<dbReference type="InterPro" id="IPR038765">
    <property type="entry name" value="Papain-like_cys_pep_sf"/>
</dbReference>
<dbReference type="InterPro" id="IPR006155">
    <property type="entry name" value="Josephin"/>
</dbReference>
<sequence length="489" mass="53848">MADKLCNENILEQIRHGIAKFELVSSPVSSISTPSVSQTLSTAFLGDNNSRFFARIGPSLGGGSPATKKAEHFSVHKVTGDGRCLFRALVKGMAFNKGVALSPREERDDADDLRLAVKEVLCDSSKERQQYEEALVAITVEESLKRYCQRIQRPDFWGGESELLVLSRLCSQPIIVYIPEHEHRKGGWGSGFIPIAEYGAEFRKAMEGPSNGGMLYHEVQESKLCAVHCVNTVLQGPFFSEFDLAALASDLDSKERQMMLQGTAAAAAATASSAGDFLSEESHNVSLGGDFSIQVLQKALEVWDLQVIPLDCPVAEPAQVDPELENAFICHLHDHWFCIRKVNGEWYNFDSLYAAPQHFSKFYLSAYLDSLKGSGWSIFLVRGNFPKECPMSSSEASNGYGQWLSPEDAERITKSCNLTQAPQRNNMPQQHSDRSLLLDEADMQMLSEMEDEDLKAAIAASLMDSSPATASVEASNPKTENKDGQEKTA</sequence>
<evidence type="ECO:0000256" key="12">
    <source>
        <dbReference type="PROSITE-ProRule" id="PRU00331"/>
    </source>
</evidence>
<feature type="region of interest" description="Disordered" evidence="13">
    <location>
        <begin position="457"/>
        <end position="489"/>
    </location>
</feature>
<dbReference type="FunFam" id="3.90.70.80:FF:000019">
    <property type="entry name" value="Cysteine proteinases superfamily protein"/>
    <property type="match status" value="1"/>
</dbReference>
<evidence type="ECO:0000256" key="13">
    <source>
        <dbReference type="SAM" id="MobiDB-lite"/>
    </source>
</evidence>
<keyword evidence="5" id="KW-0833">Ubl conjugation pathway</keyword>
<dbReference type="PROSITE" id="PS50957">
    <property type="entry name" value="JOSEPHIN"/>
    <property type="match status" value="1"/>
</dbReference>
<dbReference type="EMBL" id="AWWV01009637">
    <property type="protein sequence ID" value="OMO85160.1"/>
    <property type="molecule type" value="Genomic_DNA"/>
</dbReference>
<evidence type="ECO:0000256" key="10">
    <source>
        <dbReference type="ARBA" id="ARBA00023242"/>
    </source>
</evidence>
<dbReference type="OrthoDB" id="10063692at2759"/>
<evidence type="ECO:0000256" key="3">
    <source>
        <dbReference type="ARBA" id="ARBA00012759"/>
    </source>
</evidence>
<keyword evidence="8" id="KW-0805">Transcription regulation</keyword>
<keyword evidence="17" id="KW-1185">Reference proteome</keyword>
<dbReference type="Gene3D" id="3.90.70.40">
    <property type="match status" value="1"/>
</dbReference>
<dbReference type="GO" id="GO:0016579">
    <property type="term" value="P:protein deubiquitination"/>
    <property type="evidence" value="ECO:0007669"/>
    <property type="project" value="InterPro"/>
</dbReference>
<dbReference type="GO" id="GO:0004843">
    <property type="term" value="F:cysteine-type deubiquitinase activity"/>
    <property type="evidence" value="ECO:0007669"/>
    <property type="project" value="UniProtKB-EC"/>
</dbReference>
<dbReference type="Gramene" id="OMO85160">
    <property type="protein sequence ID" value="OMO85160"/>
    <property type="gene ID" value="CCACVL1_10376"/>
</dbReference>
<evidence type="ECO:0000256" key="1">
    <source>
        <dbReference type="ARBA" id="ARBA00000707"/>
    </source>
</evidence>
<dbReference type="PRINTS" id="PR01233">
    <property type="entry name" value="JOSEPHIN"/>
</dbReference>
<evidence type="ECO:0000256" key="4">
    <source>
        <dbReference type="ARBA" id="ARBA00022670"/>
    </source>
</evidence>
<dbReference type="FunFam" id="1.10.287.10:FF:000012">
    <property type="entry name" value="Ataxin-3 homolog"/>
    <property type="match status" value="1"/>
</dbReference>
<evidence type="ECO:0000256" key="7">
    <source>
        <dbReference type="ARBA" id="ARBA00022807"/>
    </source>
</evidence>
<feature type="domain" description="OTU" evidence="14">
    <location>
        <begin position="73"/>
        <end position="198"/>
    </location>
</feature>
<dbReference type="PANTHER" id="PTHR14159:SF0">
    <property type="entry name" value="ATAXIN-3-RELATED"/>
    <property type="match status" value="1"/>
</dbReference>
<dbReference type="InterPro" id="IPR003323">
    <property type="entry name" value="OTU_dom"/>
</dbReference>
<keyword evidence="9" id="KW-0804">Transcription</keyword>
<dbReference type="GO" id="GO:0005634">
    <property type="term" value="C:nucleus"/>
    <property type="evidence" value="ECO:0007669"/>
    <property type="project" value="UniProtKB-SubCell"/>
</dbReference>
<feature type="domain" description="Josephin" evidence="15">
    <location>
        <begin position="212"/>
        <end position="396"/>
    </location>
</feature>
<feature type="compositionally biased region" description="Polar residues" evidence="13">
    <location>
        <begin position="463"/>
        <end position="478"/>
    </location>
</feature>
<dbReference type="Gene3D" id="3.90.70.80">
    <property type="match status" value="1"/>
</dbReference>
<feature type="compositionally biased region" description="Basic and acidic residues" evidence="13">
    <location>
        <begin position="479"/>
        <end position="489"/>
    </location>
</feature>
<dbReference type="Gene3D" id="1.10.287.10">
    <property type="entry name" value="S15/NS1, RNA-binding"/>
    <property type="match status" value="1"/>
</dbReference>
<organism evidence="16 17">
    <name type="scientific">Corchorus capsularis</name>
    <name type="common">Jute</name>
    <dbReference type="NCBI Taxonomy" id="210143"/>
    <lineage>
        <taxon>Eukaryota</taxon>
        <taxon>Viridiplantae</taxon>
        <taxon>Streptophyta</taxon>
        <taxon>Embryophyta</taxon>
        <taxon>Tracheophyta</taxon>
        <taxon>Spermatophyta</taxon>
        <taxon>Magnoliopsida</taxon>
        <taxon>eudicotyledons</taxon>
        <taxon>Gunneridae</taxon>
        <taxon>Pentapetalae</taxon>
        <taxon>rosids</taxon>
        <taxon>malvids</taxon>
        <taxon>Malvales</taxon>
        <taxon>Malvaceae</taxon>
        <taxon>Grewioideae</taxon>
        <taxon>Apeibeae</taxon>
        <taxon>Corchorus</taxon>
    </lineage>
</organism>
<feature type="active site" evidence="12">
    <location>
        <position position="335"/>
    </location>
</feature>
<feature type="active site" evidence="12">
    <location>
        <position position="350"/>
    </location>
</feature>
<evidence type="ECO:0000256" key="11">
    <source>
        <dbReference type="ARBA" id="ARBA00056847"/>
    </source>
</evidence>
<dbReference type="FunFam" id="3.90.70.40:FF:000004">
    <property type="entry name" value="ataxin-3 homolog"/>
    <property type="match status" value="1"/>
</dbReference>
<dbReference type="AlphaFoldDB" id="A0A1R3IRM4"/>
<comment type="caution">
    <text evidence="16">The sequence shown here is derived from an EMBL/GenBank/DDBJ whole genome shotgun (WGS) entry which is preliminary data.</text>
</comment>
<proteinExistence type="predicted"/>
<evidence type="ECO:0000313" key="16">
    <source>
        <dbReference type="EMBL" id="OMO85160.1"/>
    </source>
</evidence>
<reference evidence="16 17" key="1">
    <citation type="submission" date="2013-09" db="EMBL/GenBank/DDBJ databases">
        <title>Corchorus capsularis genome sequencing.</title>
        <authorList>
            <person name="Alam M."/>
            <person name="Haque M.S."/>
            <person name="Islam M.S."/>
            <person name="Emdad E.M."/>
            <person name="Islam M.M."/>
            <person name="Ahmed B."/>
            <person name="Halim A."/>
            <person name="Hossen Q.M.M."/>
            <person name="Hossain M.Z."/>
            <person name="Ahmed R."/>
            <person name="Khan M.M."/>
            <person name="Islam R."/>
            <person name="Rashid M.M."/>
            <person name="Khan S.A."/>
            <person name="Rahman M.S."/>
            <person name="Alam M."/>
        </authorList>
    </citation>
    <scope>NUCLEOTIDE SEQUENCE [LARGE SCALE GENOMIC DNA]</scope>
    <source>
        <strain evidence="17">cv. CVL-1</strain>
        <tissue evidence="16">Whole seedling</tissue>
    </source>
</reference>
<keyword evidence="6 12" id="KW-0378">Hydrolase</keyword>
<keyword evidence="10" id="KW-0539">Nucleus</keyword>
<dbReference type="Proteomes" id="UP000188268">
    <property type="component" value="Unassembled WGS sequence"/>
</dbReference>
<dbReference type="STRING" id="210143.A0A1R3IRM4"/>
<dbReference type="Pfam" id="PF02099">
    <property type="entry name" value="Josephin"/>
    <property type="match status" value="1"/>
</dbReference>
<dbReference type="SMART" id="SM01246">
    <property type="entry name" value="Josephin"/>
    <property type="match status" value="1"/>
</dbReference>
<dbReference type="EC" id="3.4.19.12" evidence="3"/>
<evidence type="ECO:0000256" key="9">
    <source>
        <dbReference type="ARBA" id="ARBA00023163"/>
    </source>
</evidence>
<dbReference type="CDD" id="cd22759">
    <property type="entry name" value="OTU_plant_OTU3-like"/>
    <property type="match status" value="1"/>
</dbReference>
<comment type="catalytic activity">
    <reaction evidence="1">
        <text>Thiol-dependent hydrolysis of ester, thioester, amide, peptide and isopeptide bonds formed by the C-terminal Gly of ubiquitin (a 76-residue protein attached to proteins as an intracellular targeting signal).</text>
        <dbReference type="EC" id="3.4.19.12"/>
    </reaction>
</comment>
<dbReference type="PROSITE" id="PS50802">
    <property type="entry name" value="OTU"/>
    <property type="match status" value="1"/>
</dbReference>
<dbReference type="Pfam" id="PF02338">
    <property type="entry name" value="OTU"/>
    <property type="match status" value="1"/>
</dbReference>
<comment type="function">
    <text evidence="11">Interacts with key regulators of transcription and represses transcription. Acts as a histone-binding protein that regulates transcription. Acts as a deubiquitinating enzyme.</text>
</comment>
<feature type="active site" evidence="12">
    <location>
        <position position="225"/>
    </location>
</feature>
<dbReference type="GO" id="GO:0006508">
    <property type="term" value="P:proteolysis"/>
    <property type="evidence" value="ECO:0007669"/>
    <property type="project" value="UniProtKB-KW"/>
</dbReference>
<dbReference type="InterPro" id="IPR033865">
    <property type="entry name" value="Ataxin-3"/>
</dbReference>
<evidence type="ECO:0000256" key="8">
    <source>
        <dbReference type="ARBA" id="ARBA00023015"/>
    </source>
</evidence>
<evidence type="ECO:0000256" key="5">
    <source>
        <dbReference type="ARBA" id="ARBA00022786"/>
    </source>
</evidence>
<evidence type="ECO:0000313" key="17">
    <source>
        <dbReference type="Proteomes" id="UP000188268"/>
    </source>
</evidence>
<comment type="subcellular location">
    <subcellularLocation>
        <location evidence="2">Nucleus</location>
    </subcellularLocation>
</comment>
<evidence type="ECO:0000256" key="2">
    <source>
        <dbReference type="ARBA" id="ARBA00004123"/>
    </source>
</evidence>
<accession>A0A1R3IRM4</accession>
<evidence type="ECO:0000256" key="6">
    <source>
        <dbReference type="ARBA" id="ARBA00022801"/>
    </source>
</evidence>
<evidence type="ECO:0000259" key="14">
    <source>
        <dbReference type="PROSITE" id="PS50802"/>
    </source>
</evidence>